<name>A0A1S3JCG4_LINAN</name>
<feature type="transmembrane region" description="Helical" evidence="7">
    <location>
        <begin position="241"/>
        <end position="265"/>
    </location>
</feature>
<evidence type="ECO:0000256" key="7">
    <source>
        <dbReference type="SAM" id="Phobius"/>
    </source>
</evidence>
<reference evidence="10" key="1">
    <citation type="submission" date="2025-08" db="UniProtKB">
        <authorList>
            <consortium name="RefSeq"/>
        </authorList>
    </citation>
    <scope>IDENTIFICATION</scope>
    <source>
        <tissue evidence="10">Gonads</tissue>
    </source>
</reference>
<keyword evidence="3 6" id="KW-0812">Transmembrane</keyword>
<comment type="similarity">
    <text evidence="6">Belongs to the G-protein coupled receptor 1 family.</text>
</comment>
<evidence type="ECO:0000256" key="6">
    <source>
        <dbReference type="RuleBase" id="RU000688"/>
    </source>
</evidence>
<dbReference type="PROSITE" id="PS00237">
    <property type="entry name" value="G_PROTEIN_RECEP_F1_1"/>
    <property type="match status" value="1"/>
</dbReference>
<evidence type="ECO:0000256" key="2">
    <source>
        <dbReference type="ARBA" id="ARBA00022475"/>
    </source>
</evidence>
<comment type="subcellular location">
    <subcellularLocation>
        <location evidence="1">Cell membrane</location>
        <topology evidence="1">Multi-pass membrane protein</topology>
    </subcellularLocation>
</comment>
<dbReference type="GeneID" id="106172058"/>
<evidence type="ECO:0000256" key="4">
    <source>
        <dbReference type="ARBA" id="ARBA00022989"/>
    </source>
</evidence>
<feature type="transmembrane region" description="Helical" evidence="7">
    <location>
        <begin position="277"/>
        <end position="298"/>
    </location>
</feature>
<dbReference type="STRING" id="7574.A0A1S3JCG4"/>
<keyword evidence="6" id="KW-0297">G-protein coupled receptor</keyword>
<dbReference type="RefSeq" id="XP_013408100.1">
    <property type="nucleotide sequence ID" value="XM_013552646.1"/>
</dbReference>
<accession>A0A1S3JCG4</accession>
<dbReference type="GO" id="GO:0005886">
    <property type="term" value="C:plasma membrane"/>
    <property type="evidence" value="ECO:0007669"/>
    <property type="project" value="UniProtKB-SubCell"/>
</dbReference>
<dbReference type="OrthoDB" id="5965749at2759"/>
<feature type="transmembrane region" description="Helical" evidence="7">
    <location>
        <begin position="74"/>
        <end position="95"/>
    </location>
</feature>
<dbReference type="KEGG" id="lak:106172058"/>
<dbReference type="AlphaFoldDB" id="A0A1S3JCG4"/>
<protein>
    <submittedName>
        <fullName evidence="10">Probable G-protein coupled receptor No18</fullName>
    </submittedName>
</protein>
<sequence>MKMNGTVGRGLNALNAALHVNGVGELNSTKAVIQMSKIWMIPFFVMLVVLIYVGNCIVLVAYCTVKRLRTSNSVMMVQLTVTDLVAGLTLIFQAVTVSYDYLFEDVHICILWYALIFFRGMASILSLFMITLDRYFAITNPLKHMSRNKKTWFIGVALSIWIPAFVLGFIMPILWHKDWSFEKDKECELPLVIPEIYISWIVVPFFVINAAGIVFMYTRIERAQRKSMSRDKHKMAKLSRTVALVLACFFTCWTPIIVMLGVHSYTYMNYNPITLNIRLALAQLTALNSAVNPVIYVIRYRQFRKAFLEAVGSKRVRPASKVTESSAL</sequence>
<evidence type="ECO:0000256" key="5">
    <source>
        <dbReference type="ARBA" id="ARBA00023136"/>
    </source>
</evidence>
<dbReference type="Pfam" id="PF00001">
    <property type="entry name" value="7tm_1"/>
    <property type="match status" value="1"/>
</dbReference>
<dbReference type="Proteomes" id="UP000085678">
    <property type="component" value="Unplaced"/>
</dbReference>
<evidence type="ECO:0000259" key="8">
    <source>
        <dbReference type="PROSITE" id="PS50262"/>
    </source>
</evidence>
<dbReference type="InParanoid" id="A0A1S3JCG4"/>
<keyword evidence="2" id="KW-1003">Cell membrane</keyword>
<dbReference type="PANTHER" id="PTHR22750">
    <property type="entry name" value="G-PROTEIN COUPLED RECEPTOR"/>
    <property type="match status" value="1"/>
</dbReference>
<keyword evidence="5 7" id="KW-0472">Membrane</keyword>
<keyword evidence="9" id="KW-1185">Reference proteome</keyword>
<evidence type="ECO:0000313" key="9">
    <source>
        <dbReference type="Proteomes" id="UP000085678"/>
    </source>
</evidence>
<keyword evidence="4 7" id="KW-1133">Transmembrane helix</keyword>
<dbReference type="PROSITE" id="PS50262">
    <property type="entry name" value="G_PROTEIN_RECEP_F1_2"/>
    <property type="match status" value="1"/>
</dbReference>
<feature type="transmembrane region" description="Helical" evidence="7">
    <location>
        <begin position="196"/>
        <end position="220"/>
    </location>
</feature>
<gene>
    <name evidence="10" type="primary">LOC106172058</name>
</gene>
<feature type="transmembrane region" description="Helical" evidence="7">
    <location>
        <begin position="152"/>
        <end position="176"/>
    </location>
</feature>
<organism evidence="9 10">
    <name type="scientific">Lingula anatina</name>
    <name type="common">Brachiopod</name>
    <name type="synonym">Lingula unguis</name>
    <dbReference type="NCBI Taxonomy" id="7574"/>
    <lineage>
        <taxon>Eukaryota</taxon>
        <taxon>Metazoa</taxon>
        <taxon>Spiralia</taxon>
        <taxon>Lophotrochozoa</taxon>
        <taxon>Brachiopoda</taxon>
        <taxon>Linguliformea</taxon>
        <taxon>Lingulata</taxon>
        <taxon>Lingulida</taxon>
        <taxon>Linguloidea</taxon>
        <taxon>Lingulidae</taxon>
        <taxon>Lingula</taxon>
    </lineage>
</organism>
<dbReference type="SUPFAM" id="SSF81321">
    <property type="entry name" value="Family A G protein-coupled receptor-like"/>
    <property type="match status" value="1"/>
</dbReference>
<dbReference type="PRINTS" id="PR00237">
    <property type="entry name" value="GPCRRHODOPSN"/>
</dbReference>
<dbReference type="Gene3D" id="1.20.1070.10">
    <property type="entry name" value="Rhodopsin 7-helix transmembrane proteins"/>
    <property type="match status" value="1"/>
</dbReference>
<keyword evidence="6 10" id="KW-0675">Receptor</keyword>
<feature type="domain" description="G-protein coupled receptors family 1 profile" evidence="8">
    <location>
        <begin position="54"/>
        <end position="296"/>
    </location>
</feature>
<dbReference type="InterPro" id="IPR000276">
    <property type="entry name" value="GPCR_Rhodpsn"/>
</dbReference>
<dbReference type="SMART" id="SM01381">
    <property type="entry name" value="7TM_GPCR_Srsx"/>
    <property type="match status" value="1"/>
</dbReference>
<keyword evidence="6" id="KW-0807">Transducer</keyword>
<dbReference type="InterPro" id="IPR017452">
    <property type="entry name" value="GPCR_Rhodpsn_7TM"/>
</dbReference>
<proteinExistence type="inferred from homology"/>
<feature type="transmembrane region" description="Helical" evidence="7">
    <location>
        <begin position="38"/>
        <end position="62"/>
    </location>
</feature>
<dbReference type="GO" id="GO:0004930">
    <property type="term" value="F:G protein-coupled receptor activity"/>
    <property type="evidence" value="ECO:0007669"/>
    <property type="project" value="UniProtKB-KW"/>
</dbReference>
<evidence type="ECO:0000313" key="10">
    <source>
        <dbReference type="RefSeq" id="XP_013408100.1"/>
    </source>
</evidence>
<evidence type="ECO:0000256" key="1">
    <source>
        <dbReference type="ARBA" id="ARBA00004651"/>
    </source>
</evidence>
<feature type="transmembrane region" description="Helical" evidence="7">
    <location>
        <begin position="110"/>
        <end position="132"/>
    </location>
</feature>
<evidence type="ECO:0000256" key="3">
    <source>
        <dbReference type="ARBA" id="ARBA00022692"/>
    </source>
</evidence>